<gene>
    <name evidence="9" type="ORF">HLB23_10235</name>
</gene>
<proteinExistence type="inferred from homology"/>
<evidence type="ECO:0000256" key="3">
    <source>
        <dbReference type="ARBA" id="ARBA00022722"/>
    </source>
</evidence>
<evidence type="ECO:0000256" key="5">
    <source>
        <dbReference type="ARBA" id="ARBA00022801"/>
    </source>
</evidence>
<sequence>MSGLGSARALYLVDHSAVSRIRTSVAVRKAFDRLSDDVAVLCSNVVTLDEACYSARNRLDLDRIVHVYSAVYHFLPMDPGIDRIVRAIRSGLWAQGHGRSAQATDILIAATAVHYDATVLHYDNHFELMAAAYPDLRHQWIVPRGTADRI</sequence>
<accession>A0A849BYP3</accession>
<dbReference type="AlphaFoldDB" id="A0A849BYP3"/>
<organism evidence="9 10">
    <name type="scientific">Nocardia uniformis</name>
    <dbReference type="NCBI Taxonomy" id="53432"/>
    <lineage>
        <taxon>Bacteria</taxon>
        <taxon>Bacillati</taxon>
        <taxon>Actinomycetota</taxon>
        <taxon>Actinomycetes</taxon>
        <taxon>Mycobacteriales</taxon>
        <taxon>Nocardiaceae</taxon>
        <taxon>Nocardia</taxon>
    </lineage>
</organism>
<evidence type="ECO:0000313" key="9">
    <source>
        <dbReference type="EMBL" id="NNH70236.1"/>
    </source>
</evidence>
<feature type="domain" description="PIN" evidence="8">
    <location>
        <begin position="12"/>
        <end position="130"/>
    </location>
</feature>
<comment type="caution">
    <text evidence="9">The sequence shown here is derived from an EMBL/GenBank/DDBJ whole genome shotgun (WGS) entry which is preliminary data.</text>
</comment>
<evidence type="ECO:0000256" key="6">
    <source>
        <dbReference type="ARBA" id="ARBA00022842"/>
    </source>
</evidence>
<comment type="similarity">
    <text evidence="7">Belongs to the PINc/VapC protein family.</text>
</comment>
<evidence type="ECO:0000256" key="2">
    <source>
        <dbReference type="ARBA" id="ARBA00022649"/>
    </source>
</evidence>
<dbReference type="SUPFAM" id="SSF88723">
    <property type="entry name" value="PIN domain-like"/>
    <property type="match status" value="1"/>
</dbReference>
<keyword evidence="6" id="KW-0460">Magnesium</keyword>
<dbReference type="EMBL" id="JABELX010000003">
    <property type="protein sequence ID" value="NNH70236.1"/>
    <property type="molecule type" value="Genomic_DNA"/>
</dbReference>
<dbReference type="RefSeq" id="WP_067518455.1">
    <property type="nucleotide sequence ID" value="NZ_JABELX010000003.1"/>
</dbReference>
<evidence type="ECO:0000259" key="8">
    <source>
        <dbReference type="Pfam" id="PF01850"/>
    </source>
</evidence>
<comment type="cofactor">
    <cofactor evidence="1">
        <name>Mg(2+)</name>
        <dbReference type="ChEBI" id="CHEBI:18420"/>
    </cofactor>
</comment>
<dbReference type="PANTHER" id="PTHR33653">
    <property type="entry name" value="RIBONUCLEASE VAPC2"/>
    <property type="match status" value="1"/>
</dbReference>
<dbReference type="GO" id="GO:0046872">
    <property type="term" value="F:metal ion binding"/>
    <property type="evidence" value="ECO:0007669"/>
    <property type="project" value="UniProtKB-KW"/>
</dbReference>
<evidence type="ECO:0000256" key="1">
    <source>
        <dbReference type="ARBA" id="ARBA00001946"/>
    </source>
</evidence>
<keyword evidence="4" id="KW-0479">Metal-binding</keyword>
<dbReference type="Gene3D" id="3.40.50.1010">
    <property type="entry name" value="5'-nuclease"/>
    <property type="match status" value="1"/>
</dbReference>
<reference evidence="9 10" key="1">
    <citation type="submission" date="2020-05" db="EMBL/GenBank/DDBJ databases">
        <title>MicrobeNet Type strains.</title>
        <authorList>
            <person name="Nicholson A.C."/>
        </authorList>
    </citation>
    <scope>NUCLEOTIDE SEQUENCE [LARGE SCALE GENOMIC DNA]</scope>
    <source>
        <strain evidence="9 10">JCM 3224</strain>
    </source>
</reference>
<keyword evidence="10" id="KW-1185">Reference proteome</keyword>
<dbReference type="Proteomes" id="UP000586827">
    <property type="component" value="Unassembled WGS sequence"/>
</dbReference>
<keyword evidence="3" id="KW-0540">Nuclease</keyword>
<dbReference type="GO" id="GO:0016787">
    <property type="term" value="F:hydrolase activity"/>
    <property type="evidence" value="ECO:0007669"/>
    <property type="project" value="UniProtKB-KW"/>
</dbReference>
<dbReference type="PANTHER" id="PTHR33653:SF1">
    <property type="entry name" value="RIBONUCLEASE VAPC2"/>
    <property type="match status" value="1"/>
</dbReference>
<keyword evidence="2" id="KW-1277">Toxin-antitoxin system</keyword>
<evidence type="ECO:0000313" key="10">
    <source>
        <dbReference type="Proteomes" id="UP000586827"/>
    </source>
</evidence>
<evidence type="ECO:0000256" key="4">
    <source>
        <dbReference type="ARBA" id="ARBA00022723"/>
    </source>
</evidence>
<name>A0A849BYP3_9NOCA</name>
<dbReference type="InterPro" id="IPR002716">
    <property type="entry name" value="PIN_dom"/>
</dbReference>
<dbReference type="Pfam" id="PF01850">
    <property type="entry name" value="PIN"/>
    <property type="match status" value="1"/>
</dbReference>
<evidence type="ECO:0000256" key="7">
    <source>
        <dbReference type="ARBA" id="ARBA00038093"/>
    </source>
</evidence>
<dbReference type="InterPro" id="IPR029060">
    <property type="entry name" value="PIN-like_dom_sf"/>
</dbReference>
<dbReference type="GO" id="GO:0004518">
    <property type="term" value="F:nuclease activity"/>
    <property type="evidence" value="ECO:0007669"/>
    <property type="project" value="UniProtKB-KW"/>
</dbReference>
<protein>
    <submittedName>
        <fullName evidence="9">PIN domain-containing protein</fullName>
    </submittedName>
</protein>
<keyword evidence="5" id="KW-0378">Hydrolase</keyword>
<dbReference type="InterPro" id="IPR050556">
    <property type="entry name" value="Type_II_TA_system_RNase"/>
</dbReference>